<dbReference type="HOGENOM" id="CLU_107587_2_0_10"/>
<sequence>MENHNDQITRKHLIDLIKGGNAHATLDDALSDLPTQLRGVIPDGLPYSIWQLAEHIRIAQWDILEFSKDQAHQSPKWPEGYWPKETAPQDDAAWHQTIDQIKKDTDSFIALLNDKNNDLYTPFPHGDGQTLLREALLIADHNSYHTAEIIVIRRLLGAWKS</sequence>
<feature type="domain" description="DinB-like" evidence="1">
    <location>
        <begin position="23"/>
        <end position="149"/>
    </location>
</feature>
<protein>
    <recommendedName>
        <fullName evidence="1">DinB-like domain-containing protein</fullName>
    </recommendedName>
</protein>
<dbReference type="eggNOG" id="COG2318">
    <property type="taxonomic scope" value="Bacteria"/>
</dbReference>
<gene>
    <name evidence="2" type="ORF">Mucpa_5898</name>
</gene>
<evidence type="ECO:0000313" key="3">
    <source>
        <dbReference type="Proteomes" id="UP000002774"/>
    </source>
</evidence>
<dbReference type="EMBL" id="CM001403">
    <property type="protein sequence ID" value="EHQ29963.1"/>
    <property type="molecule type" value="Genomic_DNA"/>
</dbReference>
<evidence type="ECO:0000313" key="2">
    <source>
        <dbReference type="EMBL" id="EHQ29963.1"/>
    </source>
</evidence>
<dbReference type="STRING" id="714943.Mucpa_5898"/>
<evidence type="ECO:0000259" key="1">
    <source>
        <dbReference type="Pfam" id="PF12867"/>
    </source>
</evidence>
<dbReference type="InterPro" id="IPR034660">
    <property type="entry name" value="DinB/YfiT-like"/>
</dbReference>
<dbReference type="InterPro" id="IPR024775">
    <property type="entry name" value="DinB-like"/>
</dbReference>
<dbReference type="Proteomes" id="UP000002774">
    <property type="component" value="Chromosome"/>
</dbReference>
<organism evidence="2 3">
    <name type="scientific">Mucilaginibacter paludis DSM 18603</name>
    <dbReference type="NCBI Taxonomy" id="714943"/>
    <lineage>
        <taxon>Bacteria</taxon>
        <taxon>Pseudomonadati</taxon>
        <taxon>Bacteroidota</taxon>
        <taxon>Sphingobacteriia</taxon>
        <taxon>Sphingobacteriales</taxon>
        <taxon>Sphingobacteriaceae</taxon>
        <taxon>Mucilaginibacter</taxon>
    </lineage>
</organism>
<keyword evidence="3" id="KW-1185">Reference proteome</keyword>
<proteinExistence type="predicted"/>
<name>H1Y9F8_9SPHI</name>
<dbReference type="AlphaFoldDB" id="H1Y9F8"/>
<accession>H1Y9F8</accession>
<dbReference type="Gene3D" id="1.20.120.450">
    <property type="entry name" value="dinb family like domain"/>
    <property type="match status" value="1"/>
</dbReference>
<dbReference type="RefSeq" id="WP_008511462.1">
    <property type="nucleotide sequence ID" value="NZ_CM001403.1"/>
</dbReference>
<reference evidence="2" key="1">
    <citation type="submission" date="2011-09" db="EMBL/GenBank/DDBJ databases">
        <title>The permanent draft genome of Mucilaginibacter paludis DSM 18603.</title>
        <authorList>
            <consortium name="US DOE Joint Genome Institute (JGI-PGF)"/>
            <person name="Lucas S."/>
            <person name="Han J."/>
            <person name="Lapidus A."/>
            <person name="Bruce D."/>
            <person name="Goodwin L."/>
            <person name="Pitluck S."/>
            <person name="Peters L."/>
            <person name="Kyrpides N."/>
            <person name="Mavromatis K."/>
            <person name="Ivanova N."/>
            <person name="Mikhailova N."/>
            <person name="Held B."/>
            <person name="Detter J.C."/>
            <person name="Tapia R."/>
            <person name="Han C."/>
            <person name="Land M."/>
            <person name="Hauser L."/>
            <person name="Markowitz V."/>
            <person name="Cheng J.-F."/>
            <person name="Hugenholtz P."/>
            <person name="Woyke T."/>
            <person name="Wu D."/>
            <person name="Tindall B."/>
            <person name="Brambilla E."/>
            <person name="Klenk H.-P."/>
            <person name="Eisen J.A."/>
        </authorList>
    </citation>
    <scope>NUCLEOTIDE SEQUENCE [LARGE SCALE GENOMIC DNA]</scope>
    <source>
        <strain evidence="2">DSM 18603</strain>
    </source>
</reference>
<dbReference type="Pfam" id="PF12867">
    <property type="entry name" value="DinB_2"/>
    <property type="match status" value="1"/>
</dbReference>
<dbReference type="OrthoDB" id="9798830at2"/>
<dbReference type="SUPFAM" id="SSF109854">
    <property type="entry name" value="DinB/YfiT-like putative metalloenzymes"/>
    <property type="match status" value="1"/>
</dbReference>